<comment type="caution">
    <text evidence="1">The sequence shown here is derived from an EMBL/GenBank/DDBJ whole genome shotgun (WGS) entry which is preliminary data.</text>
</comment>
<name>T1BVA5_9ZZZZ</name>
<dbReference type="InterPro" id="IPR004463">
    <property type="entry name" value="UDP-acyl_GlcNac_deAcase"/>
</dbReference>
<evidence type="ECO:0000313" key="1">
    <source>
        <dbReference type="EMBL" id="EQD73782.1"/>
    </source>
</evidence>
<dbReference type="Gene3D" id="3.30.230.20">
    <property type="entry name" value="lpxc deacetylase, domain 1"/>
    <property type="match status" value="1"/>
</dbReference>
<organism evidence="1">
    <name type="scientific">mine drainage metagenome</name>
    <dbReference type="NCBI Taxonomy" id="410659"/>
    <lineage>
        <taxon>unclassified sequences</taxon>
        <taxon>metagenomes</taxon>
        <taxon>ecological metagenomes</taxon>
    </lineage>
</organism>
<dbReference type="GO" id="GO:0016020">
    <property type="term" value="C:membrane"/>
    <property type="evidence" value="ECO:0007669"/>
    <property type="project" value="GOC"/>
</dbReference>
<proteinExistence type="predicted"/>
<dbReference type="PANTHER" id="PTHR33694">
    <property type="entry name" value="UDP-3-O-ACYL-N-ACETYLGLUCOSAMINE DEACETYLASE 1, MITOCHONDRIAL-RELATED"/>
    <property type="match status" value="1"/>
</dbReference>
<dbReference type="InterPro" id="IPR020568">
    <property type="entry name" value="Ribosomal_Su5_D2-typ_SF"/>
</dbReference>
<dbReference type="PANTHER" id="PTHR33694:SF1">
    <property type="entry name" value="UDP-3-O-ACYL-N-ACETYLGLUCOSAMINE DEACETYLASE 1, MITOCHONDRIAL-RELATED"/>
    <property type="match status" value="1"/>
</dbReference>
<protein>
    <submittedName>
        <fullName evidence="1">UDP-3-O-acyl N-acetylglucosamine deacetylase</fullName>
    </submittedName>
</protein>
<dbReference type="EMBL" id="AUZX01003483">
    <property type="protein sequence ID" value="EQD73782.1"/>
    <property type="molecule type" value="Genomic_DNA"/>
</dbReference>
<reference evidence="1" key="2">
    <citation type="journal article" date="2014" name="ISME J.">
        <title>Microbial stratification in low pH oxic and suboxic macroscopic growths along an acid mine drainage.</title>
        <authorList>
            <person name="Mendez-Garcia C."/>
            <person name="Mesa V."/>
            <person name="Sprenger R.R."/>
            <person name="Richter M."/>
            <person name="Diez M.S."/>
            <person name="Solano J."/>
            <person name="Bargiela R."/>
            <person name="Golyshina O.V."/>
            <person name="Manteca A."/>
            <person name="Ramos J.L."/>
            <person name="Gallego J.R."/>
            <person name="Llorente I."/>
            <person name="Martins Dos Santos V.A."/>
            <person name="Jensen O.N."/>
            <person name="Pelaez A.I."/>
            <person name="Sanchez J."/>
            <person name="Ferrer M."/>
        </authorList>
    </citation>
    <scope>NUCLEOTIDE SEQUENCE</scope>
</reference>
<dbReference type="GO" id="GO:0103117">
    <property type="term" value="F:UDP-3-O-acyl-N-acetylglucosamine deacetylase activity"/>
    <property type="evidence" value="ECO:0007669"/>
    <property type="project" value="InterPro"/>
</dbReference>
<dbReference type="InterPro" id="IPR015870">
    <property type="entry name" value="UDP-acyl_N-AcGlcN_deAcase_N"/>
</dbReference>
<sequence length="176" mass="19058">MSGTVRNQRTLKQSVVLEGVGLHQGLPARATIYPAQSDTGIVFVREDLGGKTVRAHVGNVSSTKSVLSTVLSENDAEVQTVEHIMAAATGLYLDNMIISLSGPEMPILDGSAINFIKAFRQAGIVEQSSPARLLAITRPVSFVHGNKEIHAEPSSQFEVNYEIDFFGSLFRTFLLN</sequence>
<dbReference type="Pfam" id="PF03331">
    <property type="entry name" value="LpxC"/>
    <property type="match status" value="1"/>
</dbReference>
<reference evidence="1" key="1">
    <citation type="submission" date="2013-08" db="EMBL/GenBank/DDBJ databases">
        <authorList>
            <person name="Mendez C."/>
            <person name="Richter M."/>
            <person name="Ferrer M."/>
            <person name="Sanchez J."/>
        </authorList>
    </citation>
    <scope>NUCLEOTIDE SEQUENCE</scope>
</reference>
<dbReference type="SUPFAM" id="SSF54211">
    <property type="entry name" value="Ribosomal protein S5 domain 2-like"/>
    <property type="match status" value="1"/>
</dbReference>
<gene>
    <name evidence="1" type="ORF">B1A_04779</name>
</gene>
<accession>T1BVA5</accession>
<dbReference type="AlphaFoldDB" id="T1BVA5"/>
<dbReference type="GO" id="GO:0009245">
    <property type="term" value="P:lipid A biosynthetic process"/>
    <property type="evidence" value="ECO:0007669"/>
    <property type="project" value="InterPro"/>
</dbReference>